<gene>
    <name evidence="1" type="ORF">UBAL3_82700022</name>
</gene>
<dbReference type="Pfam" id="PF09821">
    <property type="entry name" value="AAA_assoc_C"/>
    <property type="match status" value="1"/>
</dbReference>
<name>C6HWU7_9BACT</name>
<dbReference type="GO" id="GO:0005524">
    <property type="term" value="F:ATP binding"/>
    <property type="evidence" value="ECO:0007669"/>
    <property type="project" value="UniProtKB-KW"/>
</dbReference>
<evidence type="ECO:0000313" key="1">
    <source>
        <dbReference type="EMBL" id="EES52907.1"/>
    </source>
</evidence>
<organism evidence="1 2">
    <name type="scientific">Leptospirillum ferrodiazotrophum</name>
    <dbReference type="NCBI Taxonomy" id="412449"/>
    <lineage>
        <taxon>Bacteria</taxon>
        <taxon>Pseudomonadati</taxon>
        <taxon>Nitrospirota</taxon>
        <taxon>Nitrospiria</taxon>
        <taxon>Nitrospirales</taxon>
        <taxon>Nitrospiraceae</taxon>
        <taxon>Leptospirillum</taxon>
    </lineage>
</organism>
<accession>C6HWU7</accession>
<reference evidence="1 2" key="1">
    <citation type="journal article" date="2009" name="Appl. Environ. Microbiol.">
        <title>Community genomic and proteomic analyses of chemoautotrophic iron-oxidizing "Leptospirillum rubarum" (Group II) and "Leptospirillum ferrodiazotrophum" (Group III) bacteria in acid mine drainage biofilms.</title>
        <authorList>
            <person name="Goltsman D.S."/>
            <person name="Denef V.J."/>
            <person name="Singer S.W."/>
            <person name="VerBerkmoes N.C."/>
            <person name="Lefsrud M."/>
            <person name="Mueller R.S."/>
            <person name="Dick G.J."/>
            <person name="Sun C.L."/>
            <person name="Wheeler K.E."/>
            <person name="Zemla A."/>
            <person name="Baker B.J."/>
            <person name="Hauser L."/>
            <person name="Land M."/>
            <person name="Shah M.B."/>
            <person name="Thelen M.P."/>
            <person name="Hettich R.L."/>
            <person name="Banfield J.F."/>
        </authorList>
    </citation>
    <scope>NUCLEOTIDE SEQUENCE [LARGE SCALE GENOMIC DNA]</scope>
</reference>
<protein>
    <submittedName>
        <fullName evidence="1">Probable ABC transporter ATP-binding protein</fullName>
    </submittedName>
</protein>
<dbReference type="EMBL" id="GG693871">
    <property type="protein sequence ID" value="EES52907.1"/>
    <property type="molecule type" value="Genomic_DNA"/>
</dbReference>
<sequence>MEGESEPYTGISRIVGLLKILKEKGGTSDLYQLGLDLHLDLGEELQIVRAAESLGLVVTPESDIALTPLGEAFIEKDINGRKAALRERLLTLPLFTSVLSWLEAAKGESLPEEEIKHRLGESFPSEDVDGSFLLLVNWGRYAELFGYSSSRGELYIDRGE</sequence>
<dbReference type="Proteomes" id="UP000009374">
    <property type="component" value="Unassembled WGS sequence"/>
</dbReference>
<proteinExistence type="predicted"/>
<keyword evidence="2" id="KW-1185">Reference proteome</keyword>
<dbReference type="InterPro" id="IPR018632">
    <property type="entry name" value="AAA-associated_dom_C"/>
</dbReference>
<keyword evidence="1" id="KW-0547">Nucleotide-binding</keyword>
<evidence type="ECO:0000313" key="2">
    <source>
        <dbReference type="Proteomes" id="UP000009374"/>
    </source>
</evidence>
<keyword evidence="1" id="KW-0067">ATP-binding</keyword>
<dbReference type="AlphaFoldDB" id="C6HWU7"/>